<evidence type="ECO:0000256" key="1">
    <source>
        <dbReference type="SAM" id="Coils"/>
    </source>
</evidence>
<gene>
    <name evidence="4" type="ORF">DIT97_27805</name>
    <name evidence="5" type="ORF">GmarT_09060</name>
</gene>
<keyword evidence="3" id="KW-0472">Membrane</keyword>
<keyword evidence="7" id="KW-1185">Reference proteome</keyword>
<keyword evidence="1" id="KW-0175">Coiled coil</keyword>
<feature type="transmembrane region" description="Helical" evidence="3">
    <location>
        <begin position="89"/>
        <end position="108"/>
    </location>
</feature>
<evidence type="ECO:0008006" key="8">
    <source>
        <dbReference type="Google" id="ProtNLM"/>
    </source>
</evidence>
<evidence type="ECO:0000313" key="5">
    <source>
        <dbReference type="EMBL" id="QEG15068.1"/>
    </source>
</evidence>
<feature type="region of interest" description="Disordered" evidence="2">
    <location>
        <begin position="123"/>
        <end position="160"/>
    </location>
</feature>
<feature type="compositionally biased region" description="Low complexity" evidence="2">
    <location>
        <begin position="150"/>
        <end position="159"/>
    </location>
</feature>
<dbReference type="AlphaFoldDB" id="A0A3D3RCS2"/>
<evidence type="ECO:0000256" key="3">
    <source>
        <dbReference type="SAM" id="Phobius"/>
    </source>
</evidence>
<evidence type="ECO:0000256" key="2">
    <source>
        <dbReference type="SAM" id="MobiDB-lite"/>
    </source>
</evidence>
<accession>A0A517X6M2</accession>
<dbReference type="RefSeq" id="WP_002644131.1">
    <property type="nucleotide sequence ID" value="NZ_CAXAST010000003.1"/>
</dbReference>
<evidence type="ECO:0000313" key="4">
    <source>
        <dbReference type="EMBL" id="HCO26631.1"/>
    </source>
</evidence>
<keyword evidence="3" id="KW-1133">Transmembrane helix</keyword>
<accession>A0A3D3RCS2</accession>
<evidence type="ECO:0000313" key="6">
    <source>
        <dbReference type="Proteomes" id="UP000263642"/>
    </source>
</evidence>
<name>A0A3D3RCS2_9PLAN</name>
<dbReference type="EMBL" id="DQAY01000166">
    <property type="protein sequence ID" value="HCO26631.1"/>
    <property type="molecule type" value="Genomic_DNA"/>
</dbReference>
<protein>
    <recommendedName>
        <fullName evidence="8">Zinc-finger domain-containing protein</fullName>
    </recommendedName>
</protein>
<keyword evidence="3" id="KW-0812">Transmembrane</keyword>
<sequence length="190" mass="21641">MYCAQCNGLKSRVALAVGNDLSDAELKLLEKQLKNCEQCRSQYEQLQKSYEALQNQFDSAPVPSLQDSVWPQVSAKIAARRRKNRPTRFNVLLPTLTTVACCLALMLVTNKPRLEQQPFAPATESIHPLNPNVNHNFMNAGSNPLRDFSDQQWDSSSKQSLERQMNPYGYELPRLRHDSVNTHQLHSVKF</sequence>
<reference evidence="4 6" key="1">
    <citation type="journal article" date="2018" name="Nat. Biotechnol.">
        <title>A standardized bacterial taxonomy based on genome phylogeny substantially revises the tree of life.</title>
        <authorList>
            <person name="Parks D.H."/>
            <person name="Chuvochina M."/>
            <person name="Waite D.W."/>
            <person name="Rinke C."/>
            <person name="Skarshewski A."/>
            <person name="Chaumeil P.A."/>
            <person name="Hugenholtz P."/>
        </authorList>
    </citation>
    <scope>NUCLEOTIDE SEQUENCE [LARGE SCALE GENOMIC DNA]</scope>
    <source>
        <strain evidence="4">UBA9375</strain>
    </source>
</reference>
<dbReference type="Proteomes" id="UP000322887">
    <property type="component" value="Chromosome"/>
</dbReference>
<proteinExistence type="predicted"/>
<organism evidence="4 6">
    <name type="scientific">Gimesia maris</name>
    <dbReference type="NCBI Taxonomy" id="122"/>
    <lineage>
        <taxon>Bacteria</taxon>
        <taxon>Pseudomonadati</taxon>
        <taxon>Planctomycetota</taxon>
        <taxon>Planctomycetia</taxon>
        <taxon>Planctomycetales</taxon>
        <taxon>Planctomycetaceae</taxon>
        <taxon>Gimesia</taxon>
    </lineage>
</organism>
<dbReference type="EMBL" id="CP042910">
    <property type="protein sequence ID" value="QEG15068.1"/>
    <property type="molecule type" value="Genomic_DNA"/>
</dbReference>
<dbReference type="GeneID" id="98645566"/>
<dbReference type="Proteomes" id="UP000263642">
    <property type="component" value="Unassembled WGS sequence"/>
</dbReference>
<feature type="compositionally biased region" description="Polar residues" evidence="2">
    <location>
        <begin position="131"/>
        <end position="142"/>
    </location>
</feature>
<feature type="coiled-coil region" evidence="1">
    <location>
        <begin position="26"/>
        <end position="56"/>
    </location>
</feature>
<evidence type="ECO:0000313" key="7">
    <source>
        <dbReference type="Proteomes" id="UP000322887"/>
    </source>
</evidence>
<reference evidence="5 7" key="2">
    <citation type="submission" date="2019-08" db="EMBL/GenBank/DDBJ databases">
        <title>Deep-cultivation of Planctomycetes and their phenomic and genomic characterization uncovers novel biology.</title>
        <authorList>
            <person name="Wiegand S."/>
            <person name="Jogler M."/>
            <person name="Boedeker C."/>
            <person name="Pinto D."/>
            <person name="Vollmers J."/>
            <person name="Rivas-Marin E."/>
            <person name="Kohn T."/>
            <person name="Peeters S.H."/>
            <person name="Heuer A."/>
            <person name="Rast P."/>
            <person name="Oberbeckmann S."/>
            <person name="Bunk B."/>
            <person name="Jeske O."/>
            <person name="Meyerdierks A."/>
            <person name="Storesund J.E."/>
            <person name="Kallscheuer N."/>
            <person name="Luecker S."/>
            <person name="Lage O.M."/>
            <person name="Pohl T."/>
            <person name="Merkel B.J."/>
            <person name="Hornburger P."/>
            <person name="Mueller R.-W."/>
            <person name="Bruemmer F."/>
            <person name="Labrenz M."/>
            <person name="Spormann A.M."/>
            <person name="Op den Camp H."/>
            <person name="Overmann J."/>
            <person name="Amann R."/>
            <person name="Jetten M.S.M."/>
            <person name="Mascher T."/>
            <person name="Medema M.H."/>
            <person name="Devos D.P."/>
            <person name="Kaster A.-K."/>
            <person name="Ovreas L."/>
            <person name="Rohde M."/>
            <person name="Galperin M.Y."/>
            <person name="Jogler C."/>
        </authorList>
    </citation>
    <scope>NUCLEOTIDE SEQUENCE [LARGE SCALE GENOMIC DNA]</scope>
    <source>
        <strain evidence="5 7">DSM 8797</strain>
    </source>
</reference>